<dbReference type="PROSITE" id="PS50931">
    <property type="entry name" value="HTH_LYSR"/>
    <property type="match status" value="1"/>
</dbReference>
<keyword evidence="7" id="KW-1185">Reference proteome</keyword>
<dbReference type="SUPFAM" id="SSF53850">
    <property type="entry name" value="Periplasmic binding protein-like II"/>
    <property type="match status" value="1"/>
</dbReference>
<dbReference type="Pfam" id="PF00126">
    <property type="entry name" value="HTH_1"/>
    <property type="match status" value="1"/>
</dbReference>
<protein>
    <submittedName>
        <fullName evidence="6">LysR family transcriptional regulator</fullName>
    </submittedName>
</protein>
<keyword evidence="4" id="KW-0804">Transcription</keyword>
<proteinExistence type="inferred from homology"/>
<dbReference type="Gene3D" id="1.10.10.10">
    <property type="entry name" value="Winged helix-like DNA-binding domain superfamily/Winged helix DNA-binding domain"/>
    <property type="match status" value="1"/>
</dbReference>
<dbReference type="SUPFAM" id="SSF46785">
    <property type="entry name" value="Winged helix' DNA-binding domain"/>
    <property type="match status" value="1"/>
</dbReference>
<dbReference type="CDD" id="cd08474">
    <property type="entry name" value="PBP2_CrgA_like_5"/>
    <property type="match status" value="1"/>
</dbReference>
<gene>
    <name evidence="6" type="ORF">GCM10011335_36100</name>
</gene>
<evidence type="ECO:0000256" key="3">
    <source>
        <dbReference type="ARBA" id="ARBA00023125"/>
    </source>
</evidence>
<keyword evidence="2" id="KW-0805">Transcription regulation</keyword>
<dbReference type="PRINTS" id="PR00039">
    <property type="entry name" value="HTHLYSR"/>
</dbReference>
<comment type="similarity">
    <text evidence="1">Belongs to the LysR transcriptional regulatory family.</text>
</comment>
<dbReference type="PANTHER" id="PTHR30537:SF5">
    <property type="entry name" value="HTH-TYPE TRANSCRIPTIONAL ACTIVATOR TTDR-RELATED"/>
    <property type="match status" value="1"/>
</dbReference>
<dbReference type="GO" id="GO:0003677">
    <property type="term" value="F:DNA binding"/>
    <property type="evidence" value="ECO:0007669"/>
    <property type="project" value="UniProtKB-KW"/>
</dbReference>
<dbReference type="InterPro" id="IPR000847">
    <property type="entry name" value="LysR_HTH_N"/>
</dbReference>
<keyword evidence="3" id="KW-0238">DNA-binding</keyword>
<dbReference type="InterPro" id="IPR058163">
    <property type="entry name" value="LysR-type_TF_proteobact-type"/>
</dbReference>
<reference evidence="6" key="1">
    <citation type="journal article" date="2014" name="Int. J. Syst. Evol. Microbiol.">
        <title>Complete genome sequence of Corynebacterium casei LMG S-19264T (=DSM 44701T), isolated from a smear-ripened cheese.</title>
        <authorList>
            <consortium name="US DOE Joint Genome Institute (JGI-PGF)"/>
            <person name="Walter F."/>
            <person name="Albersmeier A."/>
            <person name="Kalinowski J."/>
            <person name="Ruckert C."/>
        </authorList>
    </citation>
    <scope>NUCLEOTIDE SEQUENCE</scope>
    <source>
        <strain evidence="6">CGMCC 1.15493</strain>
    </source>
</reference>
<name>A0A916Y3S1_9HYPH</name>
<evidence type="ECO:0000313" key="7">
    <source>
        <dbReference type="Proteomes" id="UP000613160"/>
    </source>
</evidence>
<dbReference type="Gene3D" id="3.40.190.290">
    <property type="match status" value="1"/>
</dbReference>
<sequence>MRADLNALAVFAVVAEERSFQAAANRLGVTRSAVSQSLRRLEETLGVALVRRTTRSMSLTEAGERLRLDIAPALAGVTAALETARHPGSTVRGRLRLAVSSIAETVLSGPLLASFADTHPQVQVDVLVTDEEFDIVAEGFDAGVRLGEVIEQDMVAIPVSGDQRQLAVCAPRYLERAGTAPAHPRELAAHRCIGWRPAPRAEPYRWEFTEAGRDFAVAVEPAITTNDMALMMRLALCGAGITFGMEETFRRHLDSGELVPLLEGFCPPFPGFYAYYPSRRHMEPKLRAFVDHIRKERPGRS</sequence>
<dbReference type="InterPro" id="IPR036390">
    <property type="entry name" value="WH_DNA-bd_sf"/>
</dbReference>
<reference evidence="6" key="2">
    <citation type="submission" date="2020-09" db="EMBL/GenBank/DDBJ databases">
        <authorList>
            <person name="Sun Q."/>
            <person name="Zhou Y."/>
        </authorList>
    </citation>
    <scope>NUCLEOTIDE SEQUENCE</scope>
    <source>
        <strain evidence="6">CGMCC 1.15493</strain>
    </source>
</reference>
<accession>A0A916Y3S1</accession>
<dbReference type="AlphaFoldDB" id="A0A916Y3S1"/>
<organism evidence="6 7">
    <name type="scientific">Aureimonas glaciei</name>
    <dbReference type="NCBI Taxonomy" id="1776957"/>
    <lineage>
        <taxon>Bacteria</taxon>
        <taxon>Pseudomonadati</taxon>
        <taxon>Pseudomonadota</taxon>
        <taxon>Alphaproteobacteria</taxon>
        <taxon>Hyphomicrobiales</taxon>
        <taxon>Aurantimonadaceae</taxon>
        <taxon>Aureimonas</taxon>
    </lineage>
</organism>
<dbReference type="PANTHER" id="PTHR30537">
    <property type="entry name" value="HTH-TYPE TRANSCRIPTIONAL REGULATOR"/>
    <property type="match status" value="1"/>
</dbReference>
<dbReference type="RefSeq" id="WP_188853322.1">
    <property type="nucleotide sequence ID" value="NZ_BMJJ01000009.1"/>
</dbReference>
<feature type="domain" description="HTH lysR-type" evidence="5">
    <location>
        <begin position="1"/>
        <end position="60"/>
    </location>
</feature>
<dbReference type="FunFam" id="1.10.10.10:FF:000001">
    <property type="entry name" value="LysR family transcriptional regulator"/>
    <property type="match status" value="1"/>
</dbReference>
<dbReference type="GO" id="GO:0003700">
    <property type="term" value="F:DNA-binding transcription factor activity"/>
    <property type="evidence" value="ECO:0007669"/>
    <property type="project" value="InterPro"/>
</dbReference>
<evidence type="ECO:0000256" key="4">
    <source>
        <dbReference type="ARBA" id="ARBA00023163"/>
    </source>
</evidence>
<dbReference type="EMBL" id="BMJJ01000009">
    <property type="protein sequence ID" value="GGD29819.1"/>
    <property type="molecule type" value="Genomic_DNA"/>
</dbReference>
<dbReference type="Pfam" id="PF03466">
    <property type="entry name" value="LysR_substrate"/>
    <property type="match status" value="1"/>
</dbReference>
<dbReference type="InterPro" id="IPR036388">
    <property type="entry name" value="WH-like_DNA-bd_sf"/>
</dbReference>
<dbReference type="InterPro" id="IPR005119">
    <property type="entry name" value="LysR_subst-bd"/>
</dbReference>
<dbReference type="Proteomes" id="UP000613160">
    <property type="component" value="Unassembled WGS sequence"/>
</dbReference>
<evidence type="ECO:0000259" key="5">
    <source>
        <dbReference type="PROSITE" id="PS50931"/>
    </source>
</evidence>
<evidence type="ECO:0000256" key="1">
    <source>
        <dbReference type="ARBA" id="ARBA00009437"/>
    </source>
</evidence>
<evidence type="ECO:0000313" key="6">
    <source>
        <dbReference type="EMBL" id="GGD29819.1"/>
    </source>
</evidence>
<evidence type="ECO:0000256" key="2">
    <source>
        <dbReference type="ARBA" id="ARBA00023015"/>
    </source>
</evidence>
<comment type="caution">
    <text evidence="6">The sequence shown here is derived from an EMBL/GenBank/DDBJ whole genome shotgun (WGS) entry which is preliminary data.</text>
</comment>